<name>A0A7S0J369_9EUKA</name>
<dbReference type="EMBL" id="HBER01029898">
    <property type="protein sequence ID" value="CAD8539724.1"/>
    <property type="molecule type" value="Transcribed_RNA"/>
</dbReference>
<organism evidence="1">
    <name type="scientific">Calcidiscus leptoporus</name>
    <dbReference type="NCBI Taxonomy" id="127549"/>
    <lineage>
        <taxon>Eukaryota</taxon>
        <taxon>Haptista</taxon>
        <taxon>Haptophyta</taxon>
        <taxon>Prymnesiophyceae</taxon>
        <taxon>Coccolithales</taxon>
        <taxon>Calcidiscaceae</taxon>
        <taxon>Calcidiscus</taxon>
    </lineage>
</organism>
<dbReference type="GO" id="GO:0045037">
    <property type="term" value="P:protein import into chloroplast stroma"/>
    <property type="evidence" value="ECO:0007669"/>
    <property type="project" value="TreeGrafter"/>
</dbReference>
<dbReference type="PANTHER" id="PTHR34935">
    <property type="entry name" value="PROTEIN TIC110, CHLOROPLASTIC"/>
    <property type="match status" value="1"/>
</dbReference>
<accession>A0A7S0J369</accession>
<dbReference type="AlphaFoldDB" id="A0A7S0J369"/>
<dbReference type="GO" id="GO:0061927">
    <property type="term" value="C:TOC-TIC supercomplex I"/>
    <property type="evidence" value="ECO:0007669"/>
    <property type="project" value="TreeGrafter"/>
</dbReference>
<sequence length="1095" mass="118241">MGPVEISPWSLAVMSVTGALARQLSLLVLLSAHSSSTSAVVLGVRAHTLRVANPASSPQMSRNLPGALTMVAAKEVYSLYVESATPVKKALEGTAAPVATGAMAGVVVAAAAAGYVLTPSSKIAVNAIGGAISGSVGLLARARLEEQRKDAAKLAVAVLLAKGVDSVSDGSIAAAGDRHSVDKKRFQQQKAELFLLYLNSVLRTPNIETSELSELKRLITVLRLSPAQVGMQVYAAGRTVYSTNRAYIEDSEDSDGKRILTKFIFLAERLISADESEEGYKYEAQRLQKIFALPEREWAVRAEEAAAPFYRKTLDSAVLQGAAVTSAQLSTVREALGVSEATAQALHDEVFARYARLMLKPELGADAKLADADHQKLRAMAELLSMDEESPSLCLLAMTTPLYFDAVKAALAEMSNAVDDHSVSIATGKLALREQQLVMPPSAARDLERRAIREKAASMLEAAATLMRAQNVDKATQALKELLAYCESLVSFVATASRVRGDAVEEAASLFSSLAPKSLKGSEVLSMYRVLLLSCLKDLKVDEAEAALLEQLRVVLGLSDEDCTRVYEAAAGPLFRKLVQQVVGQELGAEQKASLQTKINDLALPPAVITSISVDVYGKKLEEVAGGNKITNAEDSALLAELRNFLGLAMEQVHGVHALVCSDTYRASVREVMGVTGRIPDEYWEGLAKLQERLGLSDETAQQLFAETARAKMRAFGQAAMEQLEEKLSGGQGGKDKGDDPLISKGGSMAGLGIEAGAGSLATEVLNLVDFALAARVLVQKEVEVEVDEKMVRKEVDVIETSLKGEFSSKALKELYRQYLIEAFSGQQAAQNSRLFNNLSRLSLVLGLEESEVAAIHLELGTLIYRRYLARAFSQTGSLGEREHSFLNSIKSALAMEQAKCDQLVREAETNYVSDQLAAMFDRSQVNAEKSREVRDAADRLEVSLRADLEVATSRLEKMFQVELEDLIETGELTPVDTGALEEICEALHVSEERAADMLQLSITRRCTDGVLQVVALLRQGAERAMLEELTTMLKFAAIAPFEVVLSSIEMEEKNEVYMLYQANALTDGAPDEETKAKLELLKTVIGLTEVAPSL</sequence>
<protein>
    <submittedName>
        <fullName evidence="1">Uncharacterized protein</fullName>
    </submittedName>
</protein>
<reference evidence="1" key="1">
    <citation type="submission" date="2021-01" db="EMBL/GenBank/DDBJ databases">
        <authorList>
            <person name="Corre E."/>
            <person name="Pelletier E."/>
            <person name="Niang G."/>
            <person name="Scheremetjew M."/>
            <person name="Finn R."/>
            <person name="Kale V."/>
            <person name="Holt S."/>
            <person name="Cochrane G."/>
            <person name="Meng A."/>
            <person name="Brown T."/>
            <person name="Cohen L."/>
        </authorList>
    </citation>
    <scope>NUCLEOTIDE SEQUENCE</scope>
    <source>
        <strain evidence="1">RCC1130</strain>
    </source>
</reference>
<dbReference type="InterPro" id="IPR031610">
    <property type="entry name" value="TIC110"/>
</dbReference>
<proteinExistence type="predicted"/>
<gene>
    <name evidence="1" type="ORF">CLEP1334_LOCUS15007</name>
</gene>
<evidence type="ECO:0000313" key="1">
    <source>
        <dbReference type="EMBL" id="CAD8539724.1"/>
    </source>
</evidence>
<dbReference type="Pfam" id="PF16940">
    <property type="entry name" value="Tic110"/>
    <property type="match status" value="2"/>
</dbReference>
<dbReference type="PANTHER" id="PTHR34935:SF3">
    <property type="entry name" value="PROTEIN TIC110, CHLOROPLASTIC"/>
    <property type="match status" value="1"/>
</dbReference>